<evidence type="ECO:0000256" key="2">
    <source>
        <dbReference type="SAM" id="SignalP"/>
    </source>
</evidence>
<feature type="chain" id="PRO_5039430150" evidence="2">
    <location>
        <begin position="19"/>
        <end position="190"/>
    </location>
</feature>
<dbReference type="InterPro" id="IPR024520">
    <property type="entry name" value="DUF3558"/>
</dbReference>
<accession>A0A563F013</accession>
<dbReference type="Pfam" id="PF12079">
    <property type="entry name" value="DUF3558"/>
    <property type="match status" value="1"/>
</dbReference>
<feature type="region of interest" description="Disordered" evidence="1">
    <location>
        <begin position="21"/>
        <end position="50"/>
    </location>
</feature>
<reference evidence="3 4" key="1">
    <citation type="submission" date="2019-07" db="EMBL/GenBank/DDBJ databases">
        <title>Lentzea xizangensis sp. nov., isolated from Qinghai-Tibetan Plateau Soils.</title>
        <authorList>
            <person name="Huang J."/>
        </authorList>
    </citation>
    <scope>NUCLEOTIDE SEQUENCE [LARGE SCALE GENOMIC DNA]</scope>
    <source>
        <strain evidence="3 4">FXJ1.1311</strain>
    </source>
</reference>
<protein>
    <submittedName>
        <fullName evidence="3">DUF3558 domain-containing protein</fullName>
    </submittedName>
</protein>
<comment type="caution">
    <text evidence="3">The sequence shown here is derived from an EMBL/GenBank/DDBJ whole genome shotgun (WGS) entry which is preliminary data.</text>
</comment>
<keyword evidence="2" id="KW-0732">Signal</keyword>
<dbReference type="Proteomes" id="UP000316639">
    <property type="component" value="Unassembled WGS sequence"/>
</dbReference>
<evidence type="ECO:0000313" key="4">
    <source>
        <dbReference type="Proteomes" id="UP000316639"/>
    </source>
</evidence>
<proteinExistence type="predicted"/>
<gene>
    <name evidence="3" type="ORF">FKR81_08350</name>
</gene>
<feature type="signal peptide" evidence="2">
    <location>
        <begin position="1"/>
        <end position="18"/>
    </location>
</feature>
<evidence type="ECO:0000313" key="3">
    <source>
        <dbReference type="EMBL" id="TWP53081.1"/>
    </source>
</evidence>
<dbReference type="OrthoDB" id="3700944at2"/>
<feature type="compositionally biased region" description="Low complexity" evidence="1">
    <location>
        <begin position="31"/>
        <end position="48"/>
    </location>
</feature>
<dbReference type="AlphaFoldDB" id="A0A563F013"/>
<evidence type="ECO:0000256" key="1">
    <source>
        <dbReference type="SAM" id="MobiDB-lite"/>
    </source>
</evidence>
<sequence>MRRVVLLFALAAVLTGCSETTTGTPSAGGETPTAGSSSTKAPTSSKAPVTRPKKIDLKTLGDPCAFFYPAAVQTQFGLRNINVSDQTGLWPGAKACGASTEDRSALYIHTAIVSEGVEPKYSSGAGVTKEQVAGFTAYQKTDDVLKACTLAIDVADGQMLMMMAFEPSAKDPQIFCPKVKAMSEAVLAGS</sequence>
<organism evidence="3 4">
    <name type="scientific">Lentzea tibetensis</name>
    <dbReference type="NCBI Taxonomy" id="2591470"/>
    <lineage>
        <taxon>Bacteria</taxon>
        <taxon>Bacillati</taxon>
        <taxon>Actinomycetota</taxon>
        <taxon>Actinomycetes</taxon>
        <taxon>Pseudonocardiales</taxon>
        <taxon>Pseudonocardiaceae</taxon>
        <taxon>Lentzea</taxon>
    </lineage>
</organism>
<dbReference type="PROSITE" id="PS51257">
    <property type="entry name" value="PROKAR_LIPOPROTEIN"/>
    <property type="match status" value="1"/>
</dbReference>
<dbReference type="EMBL" id="VOBR01000004">
    <property type="protein sequence ID" value="TWP53081.1"/>
    <property type="molecule type" value="Genomic_DNA"/>
</dbReference>
<name>A0A563F013_9PSEU</name>
<keyword evidence="4" id="KW-1185">Reference proteome</keyword>
<dbReference type="RefSeq" id="WP_146350334.1">
    <property type="nucleotide sequence ID" value="NZ_VOBR01000004.1"/>
</dbReference>